<dbReference type="EMBL" id="JAFDVH010000002">
    <property type="protein sequence ID" value="KAG7487608.1"/>
    <property type="molecule type" value="Genomic_DNA"/>
</dbReference>
<comment type="caution">
    <text evidence="1">The sequence shown here is derived from an EMBL/GenBank/DDBJ whole genome shotgun (WGS) entry which is preliminary data.</text>
</comment>
<dbReference type="Proteomes" id="UP001046870">
    <property type="component" value="Chromosome 2"/>
</dbReference>
<evidence type="ECO:0000313" key="1">
    <source>
        <dbReference type="EMBL" id="KAG7487608.1"/>
    </source>
</evidence>
<protein>
    <submittedName>
        <fullName evidence="1">Uncharacterized protein</fullName>
    </submittedName>
</protein>
<proteinExistence type="predicted"/>
<keyword evidence="2" id="KW-1185">Reference proteome</keyword>
<organism evidence="1 2">
    <name type="scientific">Megalops atlanticus</name>
    <name type="common">Tarpon</name>
    <name type="synonym">Clupea gigantea</name>
    <dbReference type="NCBI Taxonomy" id="7932"/>
    <lineage>
        <taxon>Eukaryota</taxon>
        <taxon>Metazoa</taxon>
        <taxon>Chordata</taxon>
        <taxon>Craniata</taxon>
        <taxon>Vertebrata</taxon>
        <taxon>Euteleostomi</taxon>
        <taxon>Actinopterygii</taxon>
        <taxon>Neopterygii</taxon>
        <taxon>Teleostei</taxon>
        <taxon>Elopiformes</taxon>
        <taxon>Megalopidae</taxon>
        <taxon>Megalops</taxon>
    </lineage>
</organism>
<sequence>MCFETKRGRYVCSPSNGFILINTGTTRNKEQPPSTGRASAFSLSRILPSLIATQFDTGKRLKEQDLLG</sequence>
<gene>
    <name evidence="1" type="ORF">MATL_G00025210</name>
</gene>
<reference evidence="1" key="1">
    <citation type="submission" date="2021-01" db="EMBL/GenBank/DDBJ databases">
        <authorList>
            <person name="Zahm M."/>
            <person name="Roques C."/>
            <person name="Cabau C."/>
            <person name="Klopp C."/>
            <person name="Donnadieu C."/>
            <person name="Jouanno E."/>
            <person name="Lampietro C."/>
            <person name="Louis A."/>
            <person name="Herpin A."/>
            <person name="Echchiki A."/>
            <person name="Berthelot C."/>
            <person name="Parey E."/>
            <person name="Roest-Crollius H."/>
            <person name="Braasch I."/>
            <person name="Postlethwait J."/>
            <person name="Bobe J."/>
            <person name="Montfort J."/>
            <person name="Bouchez O."/>
            <person name="Begum T."/>
            <person name="Mejri S."/>
            <person name="Adams A."/>
            <person name="Chen W.-J."/>
            <person name="Guiguen Y."/>
        </authorList>
    </citation>
    <scope>NUCLEOTIDE SEQUENCE</scope>
    <source>
        <strain evidence="1">YG-15Mar2019-1</strain>
        <tissue evidence="1">Brain</tissue>
    </source>
</reference>
<accession>A0A9D3QHJ9</accession>
<dbReference type="AlphaFoldDB" id="A0A9D3QHJ9"/>
<name>A0A9D3QHJ9_MEGAT</name>
<evidence type="ECO:0000313" key="2">
    <source>
        <dbReference type="Proteomes" id="UP001046870"/>
    </source>
</evidence>